<dbReference type="GO" id="GO:0046656">
    <property type="term" value="P:folic acid biosynthetic process"/>
    <property type="evidence" value="ECO:0007669"/>
    <property type="project" value="UniProtKB-KW"/>
</dbReference>
<dbReference type="KEGG" id="afy:BW247_12865"/>
<accession>A0A1P8UJ49</accession>
<evidence type="ECO:0000313" key="13">
    <source>
        <dbReference type="EMBL" id="APZ43869.1"/>
    </source>
</evidence>
<evidence type="ECO:0000256" key="11">
    <source>
        <dbReference type="ARBA" id="ARBA00030193"/>
    </source>
</evidence>
<dbReference type="EMBL" id="CP019434">
    <property type="protein sequence ID" value="APZ43869.1"/>
    <property type="molecule type" value="Genomic_DNA"/>
</dbReference>
<dbReference type="Pfam" id="PF00809">
    <property type="entry name" value="Pterin_bind"/>
    <property type="match status" value="1"/>
</dbReference>
<keyword evidence="14" id="KW-1185">Reference proteome</keyword>
<evidence type="ECO:0000259" key="12">
    <source>
        <dbReference type="PROSITE" id="PS50972"/>
    </source>
</evidence>
<sequence>MGVLNVTPDSFSDGGRYAVPEEALKHAWAMVEEGASIIDVGGESTRPGAADVSVDEELRRVVPVVEALTRELPVPVSVDTRRVEVMRRALAAGAGMINDINALQEPGAIAAVTQSDAAICLMHMQGQPKTMQQAPVYRDVVDEVAGYLCSRADACRSEGIEAERIVLDPGIGFGKTLAHNLALMRELPTLTAYGYPVLVGVSRKSLIGVILDGATVDQRLFGSVGGALAAALCGARLLRVHDVKATADALRVALAFTGVDEEAR</sequence>
<reference evidence="13 14" key="1">
    <citation type="submission" date="2017-01" db="EMBL/GenBank/DDBJ databases">
        <title>Draft sequence of Acidihalobacter ferrooxidans strain DSM 14175 (strain V8).</title>
        <authorList>
            <person name="Khaleque H.N."/>
            <person name="Ramsay J.P."/>
            <person name="Murphy R.J.T."/>
            <person name="Kaksonen A.H."/>
            <person name="Boxall N.J."/>
            <person name="Watkin E.L.J."/>
        </authorList>
    </citation>
    <scope>NUCLEOTIDE SEQUENCE [LARGE SCALE GENOMIC DNA]</scope>
    <source>
        <strain evidence="13 14">V8</strain>
    </source>
</reference>
<evidence type="ECO:0000256" key="4">
    <source>
        <dbReference type="ARBA" id="ARBA00009503"/>
    </source>
</evidence>
<proteinExistence type="inferred from homology"/>
<dbReference type="FunFam" id="3.20.20.20:FF:000006">
    <property type="entry name" value="Dihydropteroate synthase"/>
    <property type="match status" value="1"/>
</dbReference>
<dbReference type="InterPro" id="IPR006390">
    <property type="entry name" value="DHP_synth_dom"/>
</dbReference>
<evidence type="ECO:0000256" key="1">
    <source>
        <dbReference type="ARBA" id="ARBA00000012"/>
    </source>
</evidence>
<dbReference type="GO" id="GO:0005829">
    <property type="term" value="C:cytosol"/>
    <property type="evidence" value="ECO:0007669"/>
    <property type="project" value="TreeGrafter"/>
</dbReference>
<gene>
    <name evidence="13" type="ORF">BW247_12865</name>
</gene>
<comment type="cofactor">
    <cofactor evidence="2">
        <name>Mg(2+)</name>
        <dbReference type="ChEBI" id="CHEBI:18420"/>
    </cofactor>
</comment>
<evidence type="ECO:0000256" key="2">
    <source>
        <dbReference type="ARBA" id="ARBA00001946"/>
    </source>
</evidence>
<name>A0A1P8UJ49_9GAMM</name>
<evidence type="ECO:0000256" key="9">
    <source>
        <dbReference type="ARBA" id="ARBA00022842"/>
    </source>
</evidence>
<dbReference type="EC" id="2.5.1.15" evidence="5"/>
<comment type="similarity">
    <text evidence="4">Belongs to the DHPS family.</text>
</comment>
<dbReference type="CDD" id="cd00739">
    <property type="entry name" value="DHPS"/>
    <property type="match status" value="1"/>
</dbReference>
<dbReference type="InterPro" id="IPR000489">
    <property type="entry name" value="Pterin-binding_dom"/>
</dbReference>
<comment type="catalytic activity">
    <reaction evidence="1">
        <text>(7,8-dihydropterin-6-yl)methyl diphosphate + 4-aminobenzoate = 7,8-dihydropteroate + diphosphate</text>
        <dbReference type="Rhea" id="RHEA:19949"/>
        <dbReference type="ChEBI" id="CHEBI:17836"/>
        <dbReference type="ChEBI" id="CHEBI:17839"/>
        <dbReference type="ChEBI" id="CHEBI:33019"/>
        <dbReference type="ChEBI" id="CHEBI:72950"/>
        <dbReference type="EC" id="2.5.1.15"/>
    </reaction>
</comment>
<evidence type="ECO:0000313" key="14">
    <source>
        <dbReference type="Proteomes" id="UP000243807"/>
    </source>
</evidence>
<evidence type="ECO:0000256" key="8">
    <source>
        <dbReference type="ARBA" id="ARBA00022723"/>
    </source>
</evidence>
<keyword evidence="7" id="KW-0808">Transferase</keyword>
<protein>
    <recommendedName>
        <fullName evidence="6">Dihydropteroate synthase</fullName>
        <ecNumber evidence="5">2.5.1.15</ecNumber>
    </recommendedName>
    <alternativeName>
        <fullName evidence="11">Dihydropteroate pyrophosphorylase</fullName>
    </alternativeName>
</protein>
<comment type="pathway">
    <text evidence="3">Cofactor biosynthesis; tetrahydrofolate biosynthesis; 7,8-dihydrofolate from 2-amino-4-hydroxy-6-hydroxymethyl-7,8-dihydropteridine diphosphate and 4-aminobenzoate: step 1/2.</text>
</comment>
<evidence type="ECO:0000256" key="7">
    <source>
        <dbReference type="ARBA" id="ARBA00022679"/>
    </source>
</evidence>
<dbReference type="GO" id="GO:0046872">
    <property type="term" value="F:metal ion binding"/>
    <property type="evidence" value="ECO:0007669"/>
    <property type="project" value="UniProtKB-KW"/>
</dbReference>
<dbReference type="Gene3D" id="3.20.20.20">
    <property type="entry name" value="Dihydropteroate synthase-like"/>
    <property type="match status" value="1"/>
</dbReference>
<dbReference type="Proteomes" id="UP000243807">
    <property type="component" value="Chromosome"/>
</dbReference>
<dbReference type="AlphaFoldDB" id="A0A1P8UJ49"/>
<dbReference type="STRING" id="1765967.BW247_12865"/>
<organism evidence="13 14">
    <name type="scientific">Acidihalobacter ferrooxydans</name>
    <dbReference type="NCBI Taxonomy" id="1765967"/>
    <lineage>
        <taxon>Bacteria</taxon>
        <taxon>Pseudomonadati</taxon>
        <taxon>Pseudomonadota</taxon>
        <taxon>Gammaproteobacteria</taxon>
        <taxon>Chromatiales</taxon>
        <taxon>Ectothiorhodospiraceae</taxon>
        <taxon>Acidihalobacter</taxon>
    </lineage>
</organism>
<dbReference type="PROSITE" id="PS50972">
    <property type="entry name" value="PTERIN_BINDING"/>
    <property type="match status" value="1"/>
</dbReference>
<dbReference type="GO" id="GO:0004156">
    <property type="term" value="F:dihydropteroate synthase activity"/>
    <property type="evidence" value="ECO:0007669"/>
    <property type="project" value="UniProtKB-EC"/>
</dbReference>
<dbReference type="NCBIfam" id="TIGR01496">
    <property type="entry name" value="DHPS"/>
    <property type="match status" value="1"/>
</dbReference>
<dbReference type="PANTHER" id="PTHR20941:SF1">
    <property type="entry name" value="FOLIC ACID SYNTHESIS PROTEIN FOL1"/>
    <property type="match status" value="1"/>
</dbReference>
<evidence type="ECO:0000256" key="5">
    <source>
        <dbReference type="ARBA" id="ARBA00012458"/>
    </source>
</evidence>
<dbReference type="InterPro" id="IPR011005">
    <property type="entry name" value="Dihydropteroate_synth-like_sf"/>
</dbReference>
<dbReference type="PROSITE" id="PS00793">
    <property type="entry name" value="DHPS_2"/>
    <property type="match status" value="1"/>
</dbReference>
<dbReference type="GO" id="GO:0046654">
    <property type="term" value="P:tetrahydrofolate biosynthetic process"/>
    <property type="evidence" value="ECO:0007669"/>
    <property type="project" value="TreeGrafter"/>
</dbReference>
<dbReference type="SUPFAM" id="SSF51717">
    <property type="entry name" value="Dihydropteroate synthetase-like"/>
    <property type="match status" value="1"/>
</dbReference>
<evidence type="ECO:0000256" key="10">
    <source>
        <dbReference type="ARBA" id="ARBA00022909"/>
    </source>
</evidence>
<keyword evidence="8" id="KW-0479">Metal-binding</keyword>
<dbReference type="PANTHER" id="PTHR20941">
    <property type="entry name" value="FOLATE SYNTHESIS PROTEINS"/>
    <property type="match status" value="1"/>
</dbReference>
<evidence type="ECO:0000256" key="3">
    <source>
        <dbReference type="ARBA" id="ARBA00004763"/>
    </source>
</evidence>
<dbReference type="InterPro" id="IPR045031">
    <property type="entry name" value="DHP_synth-like"/>
</dbReference>
<keyword evidence="9" id="KW-0460">Magnesium</keyword>
<feature type="domain" description="Pterin-binding" evidence="12">
    <location>
        <begin position="1"/>
        <end position="251"/>
    </location>
</feature>
<evidence type="ECO:0000256" key="6">
    <source>
        <dbReference type="ARBA" id="ARBA00016919"/>
    </source>
</evidence>
<keyword evidence="10" id="KW-0289">Folate biosynthesis</keyword>